<evidence type="ECO:0000256" key="2">
    <source>
        <dbReference type="ARBA" id="ARBA00022679"/>
    </source>
</evidence>
<evidence type="ECO:0000313" key="8">
    <source>
        <dbReference type="Proteomes" id="UP000004810"/>
    </source>
</evidence>
<proteinExistence type="predicted"/>
<dbReference type="GO" id="GO:0033553">
    <property type="term" value="C:rDNA heterochromatin"/>
    <property type="evidence" value="ECO:0007669"/>
    <property type="project" value="TreeGrafter"/>
</dbReference>
<evidence type="ECO:0000259" key="6">
    <source>
        <dbReference type="PROSITE" id="PS50305"/>
    </source>
</evidence>
<dbReference type="PROSITE" id="PS50305">
    <property type="entry name" value="SIRTUIN"/>
    <property type="match status" value="1"/>
</dbReference>
<dbReference type="PANTHER" id="PTHR11085">
    <property type="entry name" value="NAD-DEPENDENT PROTEIN DEACYLASE SIRTUIN-5, MITOCHONDRIAL-RELATED"/>
    <property type="match status" value="1"/>
</dbReference>
<dbReference type="InterPro" id="IPR003000">
    <property type="entry name" value="Sirtuin"/>
</dbReference>
<dbReference type="Gene3D" id="3.40.50.1220">
    <property type="entry name" value="TPP-binding domain"/>
    <property type="match status" value="2"/>
</dbReference>
<evidence type="ECO:0000256" key="5">
    <source>
        <dbReference type="SAM" id="MobiDB-lite"/>
    </source>
</evidence>
<comment type="caution">
    <text evidence="7">The sequence shown here is derived from an EMBL/GenBank/DDBJ whole genome shotgun (WGS) entry which is preliminary data.</text>
</comment>
<name>J9EQV2_WUCBA</name>
<dbReference type="EMBL" id="ADBV01001397">
    <property type="protein sequence ID" value="EJW84921.1"/>
    <property type="molecule type" value="Genomic_DNA"/>
</dbReference>
<evidence type="ECO:0000256" key="3">
    <source>
        <dbReference type="ARBA" id="ARBA00023027"/>
    </source>
</evidence>
<gene>
    <name evidence="7" type="ORF">WUBG_04170</name>
</gene>
<evidence type="ECO:0000256" key="1">
    <source>
        <dbReference type="ARBA" id="ARBA00001947"/>
    </source>
</evidence>
<dbReference type="AlphaFoldDB" id="J9EQV2"/>
<dbReference type="GO" id="GO:0070403">
    <property type="term" value="F:NAD+ binding"/>
    <property type="evidence" value="ECO:0007669"/>
    <property type="project" value="InterPro"/>
</dbReference>
<feature type="compositionally biased region" description="Low complexity" evidence="5">
    <location>
        <begin position="30"/>
        <end position="45"/>
    </location>
</feature>
<dbReference type="GO" id="GO:0005637">
    <property type="term" value="C:nuclear inner membrane"/>
    <property type="evidence" value="ECO:0007669"/>
    <property type="project" value="TreeGrafter"/>
</dbReference>
<keyword evidence="2" id="KW-0808">Transferase</keyword>
<sequence>MRTETDTYSNSVTNSSSMGNSAIQIQGLTDSGDSSADSGDLSAVDEVSGENGSARDVVRCLLPHVNLPENLCEQDLYRIIQKILYSERPRRTKLSEFNSFDDAVELFKRCSRILVLTGAGVSVSCGIPDFRSRNGVYARLHIEYPDLPDPTAMFDINYFSKNPKPFFEFARELFPGRYEASMCHYFIKALEDSGKLLRNYTQKY</sequence>
<protein>
    <submittedName>
        <fullName evidence="7">Sirtuin 1</fullName>
    </submittedName>
</protein>
<reference evidence="8" key="1">
    <citation type="submission" date="2012-08" db="EMBL/GenBank/DDBJ databases">
        <title>The Genome Sequence of Wuchereria bancrofti.</title>
        <authorList>
            <person name="Nutman T.B."/>
            <person name="Fink D.L."/>
            <person name="Russ C."/>
            <person name="Young S."/>
            <person name="Zeng Q."/>
            <person name="Koehrsen M."/>
            <person name="Alvarado L."/>
            <person name="Berlin A."/>
            <person name="Chapman S.B."/>
            <person name="Chen Z."/>
            <person name="Freedman E."/>
            <person name="Gellesch M."/>
            <person name="Goldberg J."/>
            <person name="Griggs A."/>
            <person name="Gujja S."/>
            <person name="Heilman E.R."/>
            <person name="Heiman D."/>
            <person name="Hepburn T."/>
            <person name="Howarth C."/>
            <person name="Jen D."/>
            <person name="Larson L."/>
            <person name="Lewis B."/>
            <person name="Mehta T."/>
            <person name="Park D."/>
            <person name="Pearson M."/>
            <person name="Roberts A."/>
            <person name="Saif S."/>
            <person name="Shea T."/>
            <person name="Shenoy N."/>
            <person name="Sisk P."/>
            <person name="Stolte C."/>
            <person name="Sykes S."/>
            <person name="Walk T."/>
            <person name="White J."/>
            <person name="Yandava C."/>
            <person name="Haas B."/>
            <person name="Henn M.R."/>
            <person name="Nusbaum C."/>
            <person name="Birren B."/>
        </authorList>
    </citation>
    <scope>NUCLEOTIDE SEQUENCE [LARGE SCALE GENOMIC DNA]</scope>
    <source>
        <strain evidence="8">NA</strain>
    </source>
</reference>
<dbReference type="InterPro" id="IPR029035">
    <property type="entry name" value="DHS-like_NAD/FAD-binding_dom"/>
</dbReference>
<dbReference type="InterPro" id="IPR026590">
    <property type="entry name" value="Ssirtuin_cat_dom"/>
</dbReference>
<comment type="caution">
    <text evidence="4">Lacks conserved residue(s) required for the propagation of feature annotation.</text>
</comment>
<dbReference type="SMR" id="J9EQV2"/>
<feature type="domain" description="Deacetylase sirtuin-type" evidence="6">
    <location>
        <begin position="93"/>
        <end position="204"/>
    </location>
</feature>
<dbReference type="InterPro" id="IPR050134">
    <property type="entry name" value="NAD-dep_sirtuin_deacylases"/>
</dbReference>
<dbReference type="PANTHER" id="PTHR11085:SF9">
    <property type="entry name" value="NAD-DEPENDENT PROTEIN DEACETYLASE SIRTUIN-1"/>
    <property type="match status" value="1"/>
</dbReference>
<dbReference type="SUPFAM" id="SSF52467">
    <property type="entry name" value="DHS-like NAD/FAD-binding domain"/>
    <property type="match status" value="1"/>
</dbReference>
<organism evidence="7 8">
    <name type="scientific">Wuchereria bancrofti</name>
    <dbReference type="NCBI Taxonomy" id="6293"/>
    <lineage>
        <taxon>Eukaryota</taxon>
        <taxon>Metazoa</taxon>
        <taxon>Ecdysozoa</taxon>
        <taxon>Nematoda</taxon>
        <taxon>Chromadorea</taxon>
        <taxon>Rhabditida</taxon>
        <taxon>Spirurina</taxon>
        <taxon>Spiruromorpha</taxon>
        <taxon>Filarioidea</taxon>
        <taxon>Onchocercidae</taxon>
        <taxon>Wuchereria</taxon>
    </lineage>
</organism>
<keyword evidence="3" id="KW-0520">NAD</keyword>
<dbReference type="GO" id="GO:0003714">
    <property type="term" value="F:transcription corepressor activity"/>
    <property type="evidence" value="ECO:0007669"/>
    <property type="project" value="TreeGrafter"/>
</dbReference>
<feature type="region of interest" description="Disordered" evidence="5">
    <location>
        <begin position="1"/>
        <end position="20"/>
    </location>
</feature>
<feature type="region of interest" description="Disordered" evidence="5">
    <location>
        <begin position="27"/>
        <end position="48"/>
    </location>
</feature>
<dbReference type="GO" id="GO:0002039">
    <property type="term" value="F:p53 binding"/>
    <property type="evidence" value="ECO:0007669"/>
    <property type="project" value="TreeGrafter"/>
</dbReference>
<dbReference type="Proteomes" id="UP000004810">
    <property type="component" value="Unassembled WGS sequence"/>
</dbReference>
<comment type="cofactor">
    <cofactor evidence="1">
        <name>Zn(2+)</name>
        <dbReference type="ChEBI" id="CHEBI:29105"/>
    </cofactor>
</comment>
<evidence type="ECO:0000256" key="4">
    <source>
        <dbReference type="PROSITE-ProRule" id="PRU00236"/>
    </source>
</evidence>
<dbReference type="GO" id="GO:0017136">
    <property type="term" value="F:histone deacetylase activity, NAD-dependent"/>
    <property type="evidence" value="ECO:0007669"/>
    <property type="project" value="TreeGrafter"/>
</dbReference>
<dbReference type="GO" id="GO:0005654">
    <property type="term" value="C:nucleoplasm"/>
    <property type="evidence" value="ECO:0007669"/>
    <property type="project" value="TreeGrafter"/>
</dbReference>
<dbReference type="Pfam" id="PF02146">
    <property type="entry name" value="SIR2"/>
    <property type="match status" value="1"/>
</dbReference>
<evidence type="ECO:0000313" key="7">
    <source>
        <dbReference type="EMBL" id="EJW84921.1"/>
    </source>
</evidence>
<accession>J9EQV2</accession>